<evidence type="ECO:0000313" key="2">
    <source>
        <dbReference type="Proteomes" id="UP001174909"/>
    </source>
</evidence>
<accession>A0AA35WWE7</accession>
<protein>
    <submittedName>
        <fullName evidence="1">Uncharacterized protein</fullName>
    </submittedName>
</protein>
<keyword evidence="2" id="KW-1185">Reference proteome</keyword>
<organism evidence="1 2">
    <name type="scientific">Geodia barretti</name>
    <name type="common">Barrett's horny sponge</name>
    <dbReference type="NCBI Taxonomy" id="519541"/>
    <lineage>
        <taxon>Eukaryota</taxon>
        <taxon>Metazoa</taxon>
        <taxon>Porifera</taxon>
        <taxon>Demospongiae</taxon>
        <taxon>Heteroscleromorpha</taxon>
        <taxon>Tetractinellida</taxon>
        <taxon>Astrophorina</taxon>
        <taxon>Geodiidae</taxon>
        <taxon>Geodia</taxon>
    </lineage>
</organism>
<gene>
    <name evidence="1" type="ORF">GBAR_LOCUS16534</name>
</gene>
<reference evidence="1" key="1">
    <citation type="submission" date="2023-03" db="EMBL/GenBank/DDBJ databases">
        <authorList>
            <person name="Steffen K."/>
            <person name="Cardenas P."/>
        </authorList>
    </citation>
    <scope>NUCLEOTIDE SEQUENCE</scope>
</reference>
<dbReference type="EMBL" id="CASHTH010002379">
    <property type="protein sequence ID" value="CAI8029067.1"/>
    <property type="molecule type" value="Genomic_DNA"/>
</dbReference>
<dbReference type="InterPro" id="IPR023296">
    <property type="entry name" value="Glyco_hydro_beta-prop_sf"/>
</dbReference>
<sequence>MQSTGLPPGGRIDFGAPHASRVLDVGSDVQLFCDDFLLTRGTAASRDYPVNIRFTPGPAVKDPEPVMLPGRDATWETGGIYWMTVLHDGGRFRCWYNTDHHSARDPRYPHQRPAREPGTVTQMMVAYAESDDGVHWHKPALGLVEVDGSKENNVRYKMLHRGRTPFGLRGAYSSDGLSWSMYPWGYNIPGLDTQNVAGYDPVLGRYVAYIRSNSLKRAGRDVGDRPVLPQGWGRSVARIEAMSFDGTHPEWTQPEIVLAPDHEDGLDVDFYNCPWSPYRDLHLMFFSPYHHWSGRLDLQLAVSRDNRTWIRPTRVPIVANSEQPGAYDRFRIYAGPGILPAGPDRVALYTRTGQGTARATRATRRHEDTAAVIAGQAR</sequence>
<proteinExistence type="predicted"/>
<dbReference type="AlphaFoldDB" id="A0AA35WWE7"/>
<comment type="caution">
    <text evidence="1">The sequence shown here is derived from an EMBL/GenBank/DDBJ whole genome shotgun (WGS) entry which is preliminary data.</text>
</comment>
<name>A0AA35WWE7_GEOBA</name>
<dbReference type="SUPFAM" id="SSF75005">
    <property type="entry name" value="Arabinanase/levansucrase/invertase"/>
    <property type="match status" value="2"/>
</dbReference>
<dbReference type="Gene3D" id="2.115.10.20">
    <property type="entry name" value="Glycosyl hydrolase domain, family 43"/>
    <property type="match status" value="1"/>
</dbReference>
<dbReference type="Proteomes" id="UP001174909">
    <property type="component" value="Unassembled WGS sequence"/>
</dbReference>
<evidence type="ECO:0000313" key="1">
    <source>
        <dbReference type="EMBL" id="CAI8029067.1"/>
    </source>
</evidence>